<protein>
    <recommendedName>
        <fullName evidence="2">Myb-like DNA-binding domain-containing protein</fullName>
    </recommendedName>
</protein>
<accession>S7ZFY7</accession>
<dbReference type="HOGENOM" id="CLU_1611350_0_0_1"/>
<name>S7ZFY7_PENO1</name>
<evidence type="ECO:0000256" key="1">
    <source>
        <dbReference type="SAM" id="MobiDB-lite"/>
    </source>
</evidence>
<dbReference type="Pfam" id="PF22980">
    <property type="entry name" value="Myb_DNA-bind_8"/>
    <property type="match status" value="1"/>
</dbReference>
<feature type="region of interest" description="Disordered" evidence="1">
    <location>
        <begin position="76"/>
        <end position="165"/>
    </location>
</feature>
<feature type="compositionally biased region" description="Polar residues" evidence="1">
    <location>
        <begin position="1"/>
        <end position="12"/>
    </location>
</feature>
<feature type="region of interest" description="Disordered" evidence="1">
    <location>
        <begin position="1"/>
        <end position="23"/>
    </location>
</feature>
<sequence>MPSKNSMPSPQKSAPKPVTQGSELAENLENAFLAMCLRHLNMETKKVDACAVAEALGYSNAKSAGNRFCALRKKYNLRDEMPQTKSSAKTTTNKVQKTPTKRGGNKKINSSPESQRENDFETEDFAETGVSGSMESYVEENDGDDEGGVSTGLKKENEEYETSDY</sequence>
<evidence type="ECO:0000259" key="2">
    <source>
        <dbReference type="Pfam" id="PF22980"/>
    </source>
</evidence>
<dbReference type="InterPro" id="IPR054505">
    <property type="entry name" value="Myb_DNA-bind_8"/>
</dbReference>
<keyword evidence="4" id="KW-1185">Reference proteome</keyword>
<gene>
    <name evidence="3" type="ORF">PDE_04550</name>
</gene>
<feature type="domain" description="Myb-like DNA-binding" evidence="2">
    <location>
        <begin position="31"/>
        <end position="76"/>
    </location>
</feature>
<reference evidence="3 4" key="1">
    <citation type="journal article" date="2013" name="PLoS ONE">
        <title>Genomic and secretomic analyses reveal unique features of the lignocellulolytic enzyme system of Penicillium decumbens.</title>
        <authorList>
            <person name="Liu G."/>
            <person name="Zhang L."/>
            <person name="Wei X."/>
            <person name="Zou G."/>
            <person name="Qin Y."/>
            <person name="Ma L."/>
            <person name="Li J."/>
            <person name="Zheng H."/>
            <person name="Wang S."/>
            <person name="Wang C."/>
            <person name="Xun L."/>
            <person name="Zhao G.-P."/>
            <person name="Zhou Z."/>
            <person name="Qu Y."/>
        </authorList>
    </citation>
    <scope>NUCLEOTIDE SEQUENCE [LARGE SCALE GENOMIC DNA]</scope>
    <source>
        <strain evidence="4">114-2 / CGMCC 5302</strain>
    </source>
</reference>
<proteinExistence type="predicted"/>
<feature type="compositionally biased region" description="Acidic residues" evidence="1">
    <location>
        <begin position="137"/>
        <end position="147"/>
    </location>
</feature>
<evidence type="ECO:0000313" key="4">
    <source>
        <dbReference type="Proteomes" id="UP000019376"/>
    </source>
</evidence>
<dbReference type="Proteomes" id="UP000019376">
    <property type="component" value="Unassembled WGS sequence"/>
</dbReference>
<feature type="compositionally biased region" description="Polar residues" evidence="1">
    <location>
        <begin position="83"/>
        <end position="98"/>
    </location>
</feature>
<dbReference type="PhylomeDB" id="S7ZFY7"/>
<dbReference type="OrthoDB" id="5421770at2759"/>
<dbReference type="AlphaFoldDB" id="S7ZFY7"/>
<dbReference type="EMBL" id="KB644412">
    <property type="protein sequence ID" value="EPS29600.1"/>
    <property type="molecule type" value="Genomic_DNA"/>
</dbReference>
<evidence type="ECO:0000313" key="3">
    <source>
        <dbReference type="EMBL" id="EPS29600.1"/>
    </source>
</evidence>
<organism evidence="3 4">
    <name type="scientific">Penicillium oxalicum (strain 114-2 / CGMCC 5302)</name>
    <name type="common">Penicillium decumbens</name>
    <dbReference type="NCBI Taxonomy" id="933388"/>
    <lineage>
        <taxon>Eukaryota</taxon>
        <taxon>Fungi</taxon>
        <taxon>Dikarya</taxon>
        <taxon>Ascomycota</taxon>
        <taxon>Pezizomycotina</taxon>
        <taxon>Eurotiomycetes</taxon>
        <taxon>Eurotiomycetidae</taxon>
        <taxon>Eurotiales</taxon>
        <taxon>Aspergillaceae</taxon>
        <taxon>Penicillium</taxon>
    </lineage>
</organism>